<keyword evidence="3" id="KW-0732">Signal</keyword>
<dbReference type="InterPro" id="IPR008816">
    <property type="entry name" value="Gly_zipper_2TM_dom"/>
</dbReference>
<comment type="subcellular location">
    <subcellularLocation>
        <location evidence="1">Membrane</location>
    </subcellularLocation>
</comment>
<dbReference type="AlphaFoldDB" id="A0A401JGQ1"/>
<evidence type="ECO:0000259" key="4">
    <source>
        <dbReference type="Pfam" id="PF05433"/>
    </source>
</evidence>
<dbReference type="EMBL" id="BGOW01000027">
    <property type="protein sequence ID" value="GBL46805.1"/>
    <property type="molecule type" value="Genomic_DNA"/>
</dbReference>
<evidence type="ECO:0000256" key="1">
    <source>
        <dbReference type="ARBA" id="ARBA00004370"/>
    </source>
</evidence>
<dbReference type="OrthoDB" id="8537010at2"/>
<gene>
    <name evidence="5" type="ORF">SFMTTN_2630</name>
</gene>
<dbReference type="InterPro" id="IPR051407">
    <property type="entry name" value="Bact_OM_lipoprot/Surf_antigen"/>
</dbReference>
<dbReference type="Proteomes" id="UP000286806">
    <property type="component" value="Unassembled WGS sequence"/>
</dbReference>
<dbReference type="PANTHER" id="PTHR35603">
    <property type="match status" value="1"/>
</dbReference>
<organism evidence="5 6">
    <name type="scientific">Sulfuriferula multivorans</name>
    <dbReference type="NCBI Taxonomy" id="1559896"/>
    <lineage>
        <taxon>Bacteria</taxon>
        <taxon>Pseudomonadati</taxon>
        <taxon>Pseudomonadota</taxon>
        <taxon>Betaproteobacteria</taxon>
        <taxon>Nitrosomonadales</taxon>
        <taxon>Sulfuricellaceae</taxon>
        <taxon>Sulfuriferula</taxon>
    </lineage>
</organism>
<dbReference type="Pfam" id="PF05433">
    <property type="entry name" value="Rick_17kDa_Anti"/>
    <property type="match status" value="1"/>
</dbReference>
<dbReference type="PROSITE" id="PS51257">
    <property type="entry name" value="PROKAR_LIPOPROTEIN"/>
    <property type="match status" value="1"/>
</dbReference>
<feature type="signal peptide" evidence="3">
    <location>
        <begin position="1"/>
        <end position="24"/>
    </location>
</feature>
<feature type="chain" id="PRO_5019243878" evidence="3">
    <location>
        <begin position="25"/>
        <end position="161"/>
    </location>
</feature>
<comment type="caution">
    <text evidence="5">The sequence shown here is derived from an EMBL/GenBank/DDBJ whole genome shotgun (WGS) entry which is preliminary data.</text>
</comment>
<keyword evidence="6" id="KW-1185">Reference proteome</keyword>
<feature type="domain" description="Glycine zipper 2TM" evidence="4">
    <location>
        <begin position="71"/>
        <end position="112"/>
    </location>
</feature>
<dbReference type="RefSeq" id="WP_124705585.1">
    <property type="nucleotide sequence ID" value="NZ_BGOW01000027.1"/>
</dbReference>
<evidence type="ECO:0000313" key="6">
    <source>
        <dbReference type="Proteomes" id="UP000286806"/>
    </source>
</evidence>
<name>A0A401JGQ1_9PROT</name>
<keyword evidence="2" id="KW-0472">Membrane</keyword>
<evidence type="ECO:0000313" key="5">
    <source>
        <dbReference type="EMBL" id="GBL46805.1"/>
    </source>
</evidence>
<protein>
    <submittedName>
        <fullName evidence="5">Outer membrane lipoprotein</fullName>
    </submittedName>
</protein>
<evidence type="ECO:0000256" key="2">
    <source>
        <dbReference type="ARBA" id="ARBA00023136"/>
    </source>
</evidence>
<keyword evidence="5" id="KW-0449">Lipoprotein</keyword>
<evidence type="ECO:0000256" key="3">
    <source>
        <dbReference type="SAM" id="SignalP"/>
    </source>
</evidence>
<accession>A0A401JGQ1</accession>
<dbReference type="PANTHER" id="PTHR35603:SF2">
    <property type="entry name" value="OUTER MEMBRANE LIPOPROTEIN"/>
    <property type="match status" value="1"/>
</dbReference>
<proteinExistence type="predicted"/>
<sequence length="161" mass="16752">MKTFHKVLAIAGVSVILLGGCASTNPYPDTRSSNPYPDNQYGNAPRYSSAYGVVDSINTVRTDSNGSPIGIGTIIGGVVGGVLGNQVGGGTGRTVATAAGAVGGAIVGHQIEKNRNAANANAFQIRVRLDNGAYETFTQNDIGDMRVGDRVRIDNNHVTRY</sequence>
<reference evidence="5 6" key="1">
    <citation type="journal article" date="2019" name="Front. Microbiol.">
        <title>Genomes of Neutrophilic Sulfur-Oxidizing Chemolithoautotrophs Representing 9 Proteobacterial Species From 8 Genera.</title>
        <authorList>
            <person name="Watanabe T."/>
            <person name="Kojima H."/>
            <person name="Umezawa K."/>
            <person name="Hori C."/>
            <person name="Takasuka T.E."/>
            <person name="Kato Y."/>
            <person name="Fukui M."/>
        </authorList>
    </citation>
    <scope>NUCLEOTIDE SEQUENCE [LARGE SCALE GENOMIC DNA]</scope>
    <source>
        <strain evidence="5 6">TTN</strain>
    </source>
</reference>
<dbReference type="GO" id="GO:0019867">
    <property type="term" value="C:outer membrane"/>
    <property type="evidence" value="ECO:0007669"/>
    <property type="project" value="InterPro"/>
</dbReference>